<protein>
    <recommendedName>
        <fullName evidence="1">Excalibur calcium-binding domain-containing protein</fullName>
    </recommendedName>
</protein>
<reference evidence="2 3" key="1">
    <citation type="submission" date="2019-07" db="EMBL/GenBank/DDBJ databases">
        <title>Whole genome shotgun sequence of Terrabacter aerolatus NBRC 106305.</title>
        <authorList>
            <person name="Hosoyama A."/>
            <person name="Uohara A."/>
            <person name="Ohji S."/>
            <person name="Ichikawa N."/>
        </authorList>
    </citation>
    <scope>NUCLEOTIDE SEQUENCE [LARGE SCALE GENOMIC DNA]</scope>
    <source>
        <strain evidence="2 3">NBRC 106305</strain>
    </source>
</reference>
<dbReference type="Proteomes" id="UP000321534">
    <property type="component" value="Unassembled WGS sequence"/>
</dbReference>
<feature type="domain" description="Excalibur calcium-binding" evidence="1">
    <location>
        <begin position="9"/>
        <end position="45"/>
    </location>
</feature>
<dbReference type="EMBL" id="BJYX01000040">
    <property type="protein sequence ID" value="GEO32178.1"/>
    <property type="molecule type" value="Genomic_DNA"/>
</dbReference>
<name>A0A512D6S3_9MICO</name>
<dbReference type="RefSeq" id="WP_222594193.1">
    <property type="nucleotide sequence ID" value="NZ_BAAARO010000010.1"/>
</dbReference>
<accession>A0A512D6S3</accession>
<dbReference type="InterPro" id="IPR008613">
    <property type="entry name" value="Excalibur_Ca-bd_domain"/>
</dbReference>
<proteinExistence type="predicted"/>
<dbReference type="AlphaFoldDB" id="A0A512D6S3"/>
<comment type="caution">
    <text evidence="2">The sequence shown here is derived from an EMBL/GenBank/DDBJ whole genome shotgun (WGS) entry which is preliminary data.</text>
</comment>
<organism evidence="2 3">
    <name type="scientific">Terrabacter aerolatus</name>
    <dbReference type="NCBI Taxonomy" id="422442"/>
    <lineage>
        <taxon>Bacteria</taxon>
        <taxon>Bacillati</taxon>
        <taxon>Actinomycetota</taxon>
        <taxon>Actinomycetes</taxon>
        <taxon>Micrococcales</taxon>
        <taxon>Intrasporangiaceae</taxon>
        <taxon>Terrabacter</taxon>
    </lineage>
</organism>
<evidence type="ECO:0000259" key="1">
    <source>
        <dbReference type="SMART" id="SM00894"/>
    </source>
</evidence>
<dbReference type="Pfam" id="PF05901">
    <property type="entry name" value="Excalibur"/>
    <property type="match status" value="1"/>
</dbReference>
<sequence length="50" mass="5240">MYIAPEPSTYANCSAVRAAGGAPIYAGQPGYSQKFDRDGDGIAMSDTRPN</sequence>
<evidence type="ECO:0000313" key="3">
    <source>
        <dbReference type="Proteomes" id="UP000321534"/>
    </source>
</evidence>
<evidence type="ECO:0000313" key="2">
    <source>
        <dbReference type="EMBL" id="GEO32178.1"/>
    </source>
</evidence>
<keyword evidence="3" id="KW-1185">Reference proteome</keyword>
<dbReference type="SMART" id="SM00894">
    <property type="entry name" value="Excalibur"/>
    <property type="match status" value="1"/>
</dbReference>
<gene>
    <name evidence="2" type="ORF">TAE01_39880</name>
</gene>